<feature type="region of interest" description="Disordered" evidence="2">
    <location>
        <begin position="381"/>
        <end position="438"/>
    </location>
</feature>
<evidence type="ECO:0000259" key="4">
    <source>
        <dbReference type="Pfam" id="PF25888"/>
    </source>
</evidence>
<dbReference type="EMBL" id="AMSQ01000002">
    <property type="protein sequence ID" value="EKU50192.1"/>
    <property type="molecule type" value="Genomic_DNA"/>
</dbReference>
<keyword evidence="6" id="KW-1185">Reference proteome</keyword>
<dbReference type="Pfam" id="PF07261">
    <property type="entry name" value="DnaB_2"/>
    <property type="match status" value="1"/>
</dbReference>
<dbReference type="OrthoDB" id="2082007at2"/>
<feature type="region of interest" description="Disordered" evidence="2">
    <location>
        <begin position="274"/>
        <end position="293"/>
    </location>
</feature>
<reference evidence="5 6" key="1">
    <citation type="journal article" date="2013" name="Genome Announc.">
        <title>Genome Sequence of Staphylococcus massiliensis Strain S46, Isolated from the Surface of Healthy Human Skin.</title>
        <authorList>
            <person name="Srivastav R."/>
            <person name="Singh A."/>
            <person name="Jangir P.K."/>
            <person name="Kumari C."/>
            <person name="Muduli S."/>
            <person name="Sharma R."/>
        </authorList>
    </citation>
    <scope>NUCLEOTIDE SEQUENCE [LARGE SCALE GENOMIC DNA]</scope>
    <source>
        <strain evidence="5 6">S46</strain>
    </source>
</reference>
<evidence type="ECO:0000256" key="2">
    <source>
        <dbReference type="SAM" id="MobiDB-lite"/>
    </source>
</evidence>
<dbReference type="InterPro" id="IPR034829">
    <property type="entry name" value="DnaD-like_sf"/>
</dbReference>
<dbReference type="InterPro" id="IPR058660">
    <property type="entry name" value="WHD_DnaB"/>
</dbReference>
<dbReference type="Gene3D" id="1.10.10.630">
    <property type="entry name" value="DnaD domain-like"/>
    <property type="match status" value="1"/>
</dbReference>
<dbReference type="RefSeq" id="WP_009381893.1">
    <property type="nucleotide sequence ID" value="NZ_AMSQ01000002.1"/>
</dbReference>
<gene>
    <name evidence="5" type="ORF">C273_01070</name>
</gene>
<comment type="caution">
    <text evidence="5">The sequence shown here is derived from an EMBL/GenBank/DDBJ whole genome shotgun (WGS) entry which is preliminary data.</text>
</comment>
<feature type="compositionally biased region" description="Basic and acidic residues" evidence="2">
    <location>
        <begin position="274"/>
        <end position="288"/>
    </location>
</feature>
<dbReference type="STRING" id="1229783.C273_01070"/>
<evidence type="ECO:0000313" key="5">
    <source>
        <dbReference type="EMBL" id="EKU50192.1"/>
    </source>
</evidence>
<feature type="domain" description="Replicative helicase loading/DNA remodeling protein DnaB N-terminal winged helix" evidence="4">
    <location>
        <begin position="11"/>
        <end position="258"/>
    </location>
</feature>
<sequence length="462" mass="53701">MSMSSYDFSLRPQDGFSVVQDFHFSHMQQNVLNRLFTPLIGPKAVGIYIYLSQFGEMMEAVPLTHYTIMNELKVNLMKFRAAMDALEGIGLIKSFVQHNQDASHFIYQLLPLPTPHQFFQDPMLSVYLYQAVEKKRYQQLKAYFTKPNEDLSAFQEITKKFTDVFEIPKDALSLDATNVQGEQKYQGVDLSELKFNFETLYDLLQHHYVSKEIVSKDIKALIIQLATLYGLNESSMKSIILKSLTSNQRISTESLRKYARSYYLMEHEKELPELKQQSYEREDSKTREQATSSEDGMAAWFELLDETSPIDMLASWSESEPTIRQKKLIEDLIEREKLPFGVINILLQYVMLKNDYTINRSYVEEIASSWKKKGLQNAEQAYEHSKNIQESQQKRKASKAKSSQKQIVSKEKTPKWLQNKKSNASKPAKGKKTLSAEEEAELEKKRQAFYKRLQENWGEDDV</sequence>
<organism evidence="5 6">
    <name type="scientific">Staphylococcus massiliensis S46</name>
    <dbReference type="NCBI Taxonomy" id="1229783"/>
    <lineage>
        <taxon>Bacteria</taxon>
        <taxon>Bacillati</taxon>
        <taxon>Bacillota</taxon>
        <taxon>Bacilli</taxon>
        <taxon>Bacillales</taxon>
        <taxon>Staphylococcaceae</taxon>
        <taxon>Staphylococcus</taxon>
    </lineage>
</organism>
<name>K9B5S4_9STAP</name>
<accession>K9B5S4</accession>
<proteinExistence type="inferred from homology"/>
<dbReference type="InterPro" id="IPR006343">
    <property type="entry name" value="DnaB/C_C"/>
</dbReference>
<evidence type="ECO:0000256" key="1">
    <source>
        <dbReference type="ARBA" id="ARBA00093462"/>
    </source>
</evidence>
<protein>
    <submittedName>
        <fullName evidence="5">Chromosome replication initiation/membrane attachment protein</fullName>
    </submittedName>
</protein>
<evidence type="ECO:0000259" key="3">
    <source>
        <dbReference type="Pfam" id="PF07261"/>
    </source>
</evidence>
<dbReference type="AlphaFoldDB" id="K9B5S4"/>
<comment type="similarity">
    <text evidence="1">Belongs to the DnaB/DnaD family.</text>
</comment>
<dbReference type="eggNOG" id="COG3611">
    <property type="taxonomic scope" value="Bacteria"/>
</dbReference>
<dbReference type="PATRIC" id="fig|1229783.3.peg.219"/>
<evidence type="ECO:0000313" key="6">
    <source>
        <dbReference type="Proteomes" id="UP000009885"/>
    </source>
</evidence>
<dbReference type="Proteomes" id="UP000009885">
    <property type="component" value="Unassembled WGS sequence"/>
</dbReference>
<dbReference type="Pfam" id="PF25888">
    <property type="entry name" value="WHD_DnaB"/>
    <property type="match status" value="1"/>
</dbReference>
<feature type="domain" description="DnaB/C C-terminal" evidence="3">
    <location>
        <begin position="324"/>
        <end position="384"/>
    </location>
</feature>